<feature type="compositionally biased region" description="Polar residues" evidence="17">
    <location>
        <begin position="511"/>
        <end position="525"/>
    </location>
</feature>
<dbReference type="CDD" id="cd13919">
    <property type="entry name" value="CuRO_HCO_II_like_5"/>
    <property type="match status" value="1"/>
</dbReference>
<comment type="caution">
    <text evidence="21">The sequence shown here is derived from an EMBL/GenBank/DDBJ whole genome shotgun (WGS) entry which is preliminary data.</text>
</comment>
<keyword evidence="7 18" id="KW-0812">Transmembrane</keyword>
<keyword evidence="6 16" id="KW-0349">Heme</keyword>
<dbReference type="Pfam" id="PF00034">
    <property type="entry name" value="Cytochrom_C"/>
    <property type="match status" value="1"/>
</dbReference>
<dbReference type="PANTHER" id="PTHR22888:SF9">
    <property type="entry name" value="CYTOCHROME C OXIDASE SUBUNIT 2"/>
    <property type="match status" value="1"/>
</dbReference>
<evidence type="ECO:0000256" key="9">
    <source>
        <dbReference type="ARBA" id="ARBA00022967"/>
    </source>
</evidence>
<sequence>MAAPAALGYGVAATPDTHWLPHVEEGANDNDSAVKRPIVLSVCAGEGERAMALPVLLIVVVAAALAFHFWSPWWLTPLASNWRQMDDTLTITLVITGVAFVVVNLFVAWAIFRYRHRDGHRAAYEPHNRRLEAWLIGITTIGIAAMLAPGLFVYAKLIDPPKDARVVEVVGQQWQWRFRLPGPDGRLGTSDPQYVTADNPLGLNPRDPANQDNRIVDAPELHLLVGQPVKLLLRAKDVLHDFYVPPFRTRMNMVPGMVTQMWLTPTRTGRFDILCAQLCGVGHANMRGVVVVDDKPAYDAWVATLPTFAALQAKHAGAGAADPLAAKGKLLAQAKGCAGCHSVDGSPGVGPTWHGLYGKTETFQDGSSAHVDEAYLATFIRNPTARVPRGFAPIMPIVELSDDELKALIAYIRTLGASPSAKPDAPAPSAPSAPSAQSAQSAQPTQPIAFSSVDMFKPLQRAAAVAILPLAMASGAAHASPSAQTAALTLAQNAQNTPLTPRPPAQYAPLTPSSPSSGNGAQAPSQPARRSGGTPGLPLQNDSRTTAPPLAIPPRQSTGPQPSGPVQPSVPMIRPAP</sequence>
<dbReference type="PROSITE" id="PS50857">
    <property type="entry name" value="COX2_CUA"/>
    <property type="match status" value="1"/>
</dbReference>
<evidence type="ECO:0000256" key="3">
    <source>
        <dbReference type="ARBA" id="ARBA00007866"/>
    </source>
</evidence>
<dbReference type="EC" id="7.1.1.9" evidence="4"/>
<feature type="transmembrane region" description="Helical" evidence="18">
    <location>
        <begin position="50"/>
        <end position="70"/>
    </location>
</feature>
<feature type="compositionally biased region" description="Low complexity" evidence="17">
    <location>
        <begin position="559"/>
        <end position="571"/>
    </location>
</feature>
<evidence type="ECO:0000259" key="20">
    <source>
        <dbReference type="PROSITE" id="PS51007"/>
    </source>
</evidence>
<comment type="subcellular location">
    <subcellularLocation>
        <location evidence="1">Membrane</location>
        <topology evidence="1">Multi-pass membrane protein</topology>
    </subcellularLocation>
    <subcellularLocation>
        <location evidence="2">Periplasm</location>
    </subcellularLocation>
</comment>
<evidence type="ECO:0000313" key="21">
    <source>
        <dbReference type="EMBL" id="VVE39510.1"/>
    </source>
</evidence>
<evidence type="ECO:0000256" key="10">
    <source>
        <dbReference type="ARBA" id="ARBA00022982"/>
    </source>
</evidence>
<keyword evidence="8 16" id="KW-0479">Metal-binding</keyword>
<organism evidence="21 22">
    <name type="scientific">Pandoraea capi</name>
    <dbReference type="NCBI Taxonomy" id="2508286"/>
    <lineage>
        <taxon>Bacteria</taxon>
        <taxon>Pseudomonadati</taxon>
        <taxon>Pseudomonadota</taxon>
        <taxon>Betaproteobacteria</taxon>
        <taxon>Burkholderiales</taxon>
        <taxon>Burkholderiaceae</taxon>
        <taxon>Pandoraea</taxon>
    </lineage>
</organism>
<evidence type="ECO:0000256" key="5">
    <source>
        <dbReference type="ARBA" id="ARBA00022448"/>
    </source>
</evidence>
<dbReference type="PANTHER" id="PTHR22888">
    <property type="entry name" value="CYTOCHROME C OXIDASE, SUBUNIT II"/>
    <property type="match status" value="1"/>
</dbReference>
<evidence type="ECO:0000256" key="8">
    <source>
        <dbReference type="ARBA" id="ARBA00022723"/>
    </source>
</evidence>
<dbReference type="InterPro" id="IPR001505">
    <property type="entry name" value="Copper_CuA"/>
</dbReference>
<dbReference type="Pfam" id="PF00116">
    <property type="entry name" value="COX2"/>
    <property type="match status" value="1"/>
</dbReference>
<evidence type="ECO:0000256" key="12">
    <source>
        <dbReference type="ARBA" id="ARBA00023004"/>
    </source>
</evidence>
<evidence type="ECO:0000256" key="13">
    <source>
        <dbReference type="ARBA" id="ARBA00023008"/>
    </source>
</evidence>
<keyword evidence="5" id="KW-0813">Transport</keyword>
<dbReference type="InterPro" id="IPR009056">
    <property type="entry name" value="Cyt_c-like_dom"/>
</dbReference>
<evidence type="ECO:0000256" key="4">
    <source>
        <dbReference type="ARBA" id="ARBA00012949"/>
    </source>
</evidence>
<dbReference type="SUPFAM" id="SSF46626">
    <property type="entry name" value="Cytochrome c"/>
    <property type="match status" value="1"/>
</dbReference>
<accession>A0ABY6WB62</accession>
<evidence type="ECO:0000256" key="18">
    <source>
        <dbReference type="SAM" id="Phobius"/>
    </source>
</evidence>
<reference evidence="21 22" key="1">
    <citation type="submission" date="2019-08" db="EMBL/GenBank/DDBJ databases">
        <authorList>
            <person name="Peeters C."/>
        </authorList>
    </citation>
    <scope>NUCLEOTIDE SEQUENCE [LARGE SCALE GENOMIC DNA]</scope>
    <source>
        <strain evidence="21 22">LMG 20602</strain>
    </source>
</reference>
<dbReference type="InterPro" id="IPR036909">
    <property type="entry name" value="Cyt_c-like_dom_sf"/>
</dbReference>
<dbReference type="PRINTS" id="PR01166">
    <property type="entry name" value="CYCOXIDASEII"/>
</dbReference>
<dbReference type="PROSITE" id="PS51007">
    <property type="entry name" value="CYTC"/>
    <property type="match status" value="1"/>
</dbReference>
<evidence type="ECO:0000313" key="22">
    <source>
        <dbReference type="Proteomes" id="UP000366065"/>
    </source>
</evidence>
<evidence type="ECO:0000256" key="16">
    <source>
        <dbReference type="PROSITE-ProRule" id="PRU00433"/>
    </source>
</evidence>
<keyword evidence="14 18" id="KW-0472">Membrane</keyword>
<dbReference type="InterPro" id="IPR002429">
    <property type="entry name" value="CcO_II-like_C"/>
</dbReference>
<dbReference type="SUPFAM" id="SSF81464">
    <property type="entry name" value="Cytochrome c oxidase subunit II-like, transmembrane region"/>
    <property type="match status" value="1"/>
</dbReference>
<dbReference type="InterPro" id="IPR008972">
    <property type="entry name" value="Cupredoxin"/>
</dbReference>
<comment type="similarity">
    <text evidence="3">Belongs to the cytochrome c oxidase subunit 2 family.</text>
</comment>
<feature type="domain" description="Cytochrome c" evidence="20">
    <location>
        <begin position="323"/>
        <end position="416"/>
    </location>
</feature>
<name>A0ABY6WB62_9BURK</name>
<comment type="catalytic activity">
    <reaction evidence="15">
        <text>4 Fe(II)-[cytochrome c] + O2 + 8 H(+)(in) = 4 Fe(III)-[cytochrome c] + 2 H2O + 4 H(+)(out)</text>
        <dbReference type="Rhea" id="RHEA:11436"/>
        <dbReference type="Rhea" id="RHEA-COMP:10350"/>
        <dbReference type="Rhea" id="RHEA-COMP:14399"/>
        <dbReference type="ChEBI" id="CHEBI:15377"/>
        <dbReference type="ChEBI" id="CHEBI:15378"/>
        <dbReference type="ChEBI" id="CHEBI:15379"/>
        <dbReference type="ChEBI" id="CHEBI:29033"/>
        <dbReference type="ChEBI" id="CHEBI:29034"/>
        <dbReference type="EC" id="7.1.1.9"/>
    </reaction>
</comment>
<dbReference type="Gene3D" id="1.10.760.10">
    <property type="entry name" value="Cytochrome c-like domain"/>
    <property type="match status" value="1"/>
</dbReference>
<feature type="region of interest" description="Disordered" evidence="17">
    <location>
        <begin position="495"/>
        <end position="577"/>
    </location>
</feature>
<gene>
    <name evidence="21" type="ORF">PCA20602_04088</name>
</gene>
<dbReference type="SUPFAM" id="SSF49503">
    <property type="entry name" value="Cupredoxins"/>
    <property type="match status" value="1"/>
</dbReference>
<feature type="region of interest" description="Disordered" evidence="17">
    <location>
        <begin position="419"/>
        <end position="445"/>
    </location>
</feature>
<evidence type="ECO:0000256" key="2">
    <source>
        <dbReference type="ARBA" id="ARBA00004418"/>
    </source>
</evidence>
<evidence type="ECO:0000256" key="6">
    <source>
        <dbReference type="ARBA" id="ARBA00022617"/>
    </source>
</evidence>
<dbReference type="InterPro" id="IPR045187">
    <property type="entry name" value="CcO_II"/>
</dbReference>
<dbReference type="InterPro" id="IPR036257">
    <property type="entry name" value="Cyt_c_oxidase_su2_TM_sf"/>
</dbReference>
<feature type="transmembrane region" description="Helical" evidence="18">
    <location>
        <begin position="90"/>
        <end position="112"/>
    </location>
</feature>
<feature type="compositionally biased region" description="Low complexity" evidence="17">
    <location>
        <begin position="432"/>
        <end position="445"/>
    </location>
</feature>
<dbReference type="Gene3D" id="1.10.287.90">
    <property type="match status" value="1"/>
</dbReference>
<evidence type="ECO:0000256" key="11">
    <source>
        <dbReference type="ARBA" id="ARBA00022989"/>
    </source>
</evidence>
<dbReference type="PROSITE" id="PS00078">
    <property type="entry name" value="COX2"/>
    <property type="match status" value="1"/>
</dbReference>
<keyword evidence="10" id="KW-0249">Electron transport</keyword>
<dbReference type="Gene3D" id="2.60.40.420">
    <property type="entry name" value="Cupredoxins - blue copper proteins"/>
    <property type="match status" value="1"/>
</dbReference>
<evidence type="ECO:0000256" key="17">
    <source>
        <dbReference type="SAM" id="MobiDB-lite"/>
    </source>
</evidence>
<feature type="domain" description="Cytochrome oxidase subunit II copper A binding" evidence="19">
    <location>
        <begin position="162"/>
        <end position="304"/>
    </location>
</feature>
<proteinExistence type="inferred from homology"/>
<evidence type="ECO:0000256" key="15">
    <source>
        <dbReference type="ARBA" id="ARBA00047816"/>
    </source>
</evidence>
<protein>
    <recommendedName>
        <fullName evidence="4">cytochrome-c oxidase</fullName>
        <ecNumber evidence="4">7.1.1.9</ecNumber>
    </recommendedName>
</protein>
<dbReference type="Proteomes" id="UP000366065">
    <property type="component" value="Unassembled WGS sequence"/>
</dbReference>
<evidence type="ECO:0000256" key="14">
    <source>
        <dbReference type="ARBA" id="ARBA00023136"/>
    </source>
</evidence>
<keyword evidence="13" id="KW-0186">Copper</keyword>
<keyword evidence="11 18" id="KW-1133">Transmembrane helix</keyword>
<keyword evidence="9" id="KW-1278">Translocase</keyword>
<dbReference type="EMBL" id="CABPRV010000011">
    <property type="protein sequence ID" value="VVE39510.1"/>
    <property type="molecule type" value="Genomic_DNA"/>
</dbReference>
<keyword evidence="22" id="KW-1185">Reference proteome</keyword>
<evidence type="ECO:0000256" key="1">
    <source>
        <dbReference type="ARBA" id="ARBA00004141"/>
    </source>
</evidence>
<keyword evidence="12 16" id="KW-0408">Iron</keyword>
<evidence type="ECO:0000256" key="7">
    <source>
        <dbReference type="ARBA" id="ARBA00022692"/>
    </source>
</evidence>
<feature type="transmembrane region" description="Helical" evidence="18">
    <location>
        <begin position="133"/>
        <end position="155"/>
    </location>
</feature>
<evidence type="ECO:0000259" key="19">
    <source>
        <dbReference type="PROSITE" id="PS50857"/>
    </source>
</evidence>